<evidence type="ECO:0000256" key="3">
    <source>
        <dbReference type="ARBA" id="ARBA00022679"/>
    </source>
</evidence>
<dbReference type="Pfam" id="PF08659">
    <property type="entry name" value="KR"/>
    <property type="match status" value="1"/>
</dbReference>
<dbReference type="PANTHER" id="PTHR43775:SF51">
    <property type="entry name" value="INACTIVE PHENOLPHTHIOCEROL SYNTHESIS POLYKETIDE SYNTHASE TYPE I PKS1-RELATED"/>
    <property type="match status" value="1"/>
</dbReference>
<dbReference type="SMART" id="SM00822">
    <property type="entry name" value="PKS_KR"/>
    <property type="match status" value="1"/>
</dbReference>
<dbReference type="GO" id="GO:0004312">
    <property type="term" value="F:fatty acid synthase activity"/>
    <property type="evidence" value="ECO:0007669"/>
    <property type="project" value="TreeGrafter"/>
</dbReference>
<keyword evidence="3" id="KW-0808">Transferase</keyword>
<evidence type="ECO:0000256" key="4">
    <source>
        <dbReference type="ARBA" id="ARBA00023268"/>
    </source>
</evidence>
<dbReference type="SUPFAM" id="SSF47336">
    <property type="entry name" value="ACP-like"/>
    <property type="match status" value="1"/>
</dbReference>
<dbReference type="InterPro" id="IPR009081">
    <property type="entry name" value="PP-bd_ACP"/>
</dbReference>
<evidence type="ECO:0000259" key="5">
    <source>
        <dbReference type="PROSITE" id="PS50075"/>
    </source>
</evidence>
<dbReference type="Pfam" id="PF00550">
    <property type="entry name" value="PP-binding"/>
    <property type="match status" value="1"/>
</dbReference>
<protein>
    <recommendedName>
        <fullName evidence="5">Carrier domain-containing protein</fullName>
    </recommendedName>
</protein>
<dbReference type="FunFam" id="1.10.1200.10:FF:000007">
    <property type="entry name" value="Probable polyketide synthase pks17"/>
    <property type="match status" value="1"/>
</dbReference>
<dbReference type="PROSITE" id="PS50075">
    <property type="entry name" value="CARRIER"/>
    <property type="match status" value="1"/>
</dbReference>
<evidence type="ECO:0000313" key="7">
    <source>
        <dbReference type="Proteomes" id="UP000641932"/>
    </source>
</evidence>
<dbReference type="Gene3D" id="1.10.1200.10">
    <property type="entry name" value="ACP-like"/>
    <property type="match status" value="1"/>
</dbReference>
<evidence type="ECO:0000256" key="2">
    <source>
        <dbReference type="ARBA" id="ARBA00022553"/>
    </source>
</evidence>
<dbReference type="Pfam" id="PF18369">
    <property type="entry name" value="PKS_DE"/>
    <property type="match status" value="1"/>
</dbReference>
<feature type="domain" description="Carrier" evidence="5">
    <location>
        <begin position="579"/>
        <end position="654"/>
    </location>
</feature>
<dbReference type="InterPro" id="IPR006162">
    <property type="entry name" value="Ppantetheine_attach_site"/>
</dbReference>
<gene>
    <name evidence="6" type="ORF">GCM10012280_72020</name>
</gene>
<dbReference type="InterPro" id="IPR020806">
    <property type="entry name" value="PKS_PP-bd"/>
</dbReference>
<dbReference type="SMART" id="SM01294">
    <property type="entry name" value="PKS_PP_betabranch"/>
    <property type="match status" value="1"/>
</dbReference>
<comment type="caution">
    <text evidence="6">The sequence shown here is derived from an EMBL/GenBank/DDBJ whole genome shotgun (WGS) entry which is preliminary data.</text>
</comment>
<accession>A0A918E3H0</accession>
<keyword evidence="7" id="KW-1185">Reference proteome</keyword>
<reference evidence="6" key="2">
    <citation type="submission" date="2020-09" db="EMBL/GenBank/DDBJ databases">
        <authorList>
            <person name="Sun Q."/>
            <person name="Zhou Y."/>
        </authorList>
    </citation>
    <scope>NUCLEOTIDE SEQUENCE</scope>
    <source>
        <strain evidence="6">CGMCC 4.7201</strain>
    </source>
</reference>
<dbReference type="CDD" id="cd08952">
    <property type="entry name" value="KR_1_SDR_x"/>
    <property type="match status" value="1"/>
</dbReference>
<dbReference type="InterPro" id="IPR041618">
    <property type="entry name" value="PKS_DE"/>
</dbReference>
<evidence type="ECO:0000313" key="6">
    <source>
        <dbReference type="EMBL" id="GGP01356.1"/>
    </source>
</evidence>
<sequence>MEPADSVDARFWEAVEREDLEALADTLELDTEGDGRTVLGTVQPALPMLSAWRKRLRESATLDAWRYTVSWKPIPDPESSPEPPARWLLVVPDGGDTTDPRIHEVAEGLANRVENVVTVRFDASGERREELAERLRAALADEPLTGGVLSVLPLGAGGGSVSHPALPLPIVGTVLLMQALADAGVDAPVWNATRGGTSVGDSSGEADEAAVPEQAAVWGLGRVFGLDHPRQWGGLIDLPADPDSKAWDLFFAALLGGGDEDQFAVRPGGLHVRRLVRKPLDGATAPRAFRPTGTVLITGGTGALGAHLARRLAWSGAEHLLLVSRRGQEADGAAELEAELTALGTRVTIAACDIADREALAALLRAVPDELPVTSVVHAAGVVPPATALSDTGLDAVQDVVRAKIAGAVNLDALLGDRPLDAFVLFSSGAGVWGDGGHAAYAAANAYLDAFAEQRRARGSAATSIAWGAWAGGGMVDEGVGSRLWRLGVPAMDPALAVTAVQQALDHDETFLVVADLAWDRFAPTYCAARPRHLFDEIPEVRRASRSGSAALGGDQAPEDADGSFARQLAGLAREEQERVLLKLVRTQAAAVLGHAGSSAVSAGRQFRDLGFDSLTAVELRNRLKTATGLALPATLVFDHPTPAALTRRLHSEIVPESGGSGGLPQLDELEAAVAALDPEDESRDRIAARLQAMLWRLNETSTDAAQVSETDEEVLESVTDDEMFDLIDKELGLS</sequence>
<dbReference type="SMART" id="SM00823">
    <property type="entry name" value="PKS_PP"/>
    <property type="match status" value="1"/>
</dbReference>
<dbReference type="InterPro" id="IPR036736">
    <property type="entry name" value="ACP-like_sf"/>
</dbReference>
<dbReference type="InterPro" id="IPR013968">
    <property type="entry name" value="PKS_KR"/>
</dbReference>
<reference evidence="6" key="1">
    <citation type="journal article" date="2014" name="Int. J. Syst. Evol. Microbiol.">
        <title>Complete genome sequence of Corynebacterium casei LMG S-19264T (=DSM 44701T), isolated from a smear-ripened cheese.</title>
        <authorList>
            <consortium name="US DOE Joint Genome Institute (JGI-PGF)"/>
            <person name="Walter F."/>
            <person name="Albersmeier A."/>
            <person name="Kalinowski J."/>
            <person name="Ruckert C."/>
        </authorList>
    </citation>
    <scope>NUCLEOTIDE SEQUENCE</scope>
    <source>
        <strain evidence="6">CGMCC 4.7201</strain>
    </source>
</reference>
<dbReference type="InterPro" id="IPR057326">
    <property type="entry name" value="KR_dom"/>
</dbReference>
<keyword evidence="4" id="KW-0511">Multifunctional enzyme</keyword>
<dbReference type="Gene3D" id="6.10.140.1830">
    <property type="match status" value="1"/>
</dbReference>
<dbReference type="Proteomes" id="UP000641932">
    <property type="component" value="Unassembled WGS sequence"/>
</dbReference>
<dbReference type="Gene3D" id="3.40.50.720">
    <property type="entry name" value="NAD(P)-binding Rossmann-like Domain"/>
    <property type="match status" value="1"/>
</dbReference>
<dbReference type="EMBL" id="BMMS01000104">
    <property type="protein sequence ID" value="GGP01356.1"/>
    <property type="molecule type" value="Genomic_DNA"/>
</dbReference>
<dbReference type="GO" id="GO:0031177">
    <property type="term" value="F:phosphopantetheine binding"/>
    <property type="evidence" value="ECO:0007669"/>
    <property type="project" value="InterPro"/>
</dbReference>
<proteinExistence type="predicted"/>
<dbReference type="InterPro" id="IPR050091">
    <property type="entry name" value="PKS_NRPS_Biosynth_Enz"/>
</dbReference>
<organism evidence="6 7">
    <name type="scientific">Wenjunlia tyrosinilytica</name>
    <dbReference type="NCBI Taxonomy" id="1544741"/>
    <lineage>
        <taxon>Bacteria</taxon>
        <taxon>Bacillati</taxon>
        <taxon>Actinomycetota</taxon>
        <taxon>Actinomycetes</taxon>
        <taxon>Kitasatosporales</taxon>
        <taxon>Streptomycetaceae</taxon>
        <taxon>Wenjunlia</taxon>
    </lineage>
</organism>
<keyword evidence="2" id="KW-0597">Phosphoprotein</keyword>
<dbReference type="InterPro" id="IPR036291">
    <property type="entry name" value="NAD(P)-bd_dom_sf"/>
</dbReference>
<dbReference type="SUPFAM" id="SSF51735">
    <property type="entry name" value="NAD(P)-binding Rossmann-fold domains"/>
    <property type="match status" value="2"/>
</dbReference>
<dbReference type="PROSITE" id="PS00012">
    <property type="entry name" value="PHOSPHOPANTETHEINE"/>
    <property type="match status" value="1"/>
</dbReference>
<evidence type="ECO:0000256" key="1">
    <source>
        <dbReference type="ARBA" id="ARBA00022450"/>
    </source>
</evidence>
<name>A0A918E3H0_9ACTN</name>
<keyword evidence="1" id="KW-0596">Phosphopantetheine</keyword>
<dbReference type="GO" id="GO:0017000">
    <property type="term" value="P:antibiotic biosynthetic process"/>
    <property type="evidence" value="ECO:0007669"/>
    <property type="project" value="UniProtKB-ARBA"/>
</dbReference>
<dbReference type="PANTHER" id="PTHR43775">
    <property type="entry name" value="FATTY ACID SYNTHASE"/>
    <property type="match status" value="1"/>
</dbReference>
<dbReference type="GO" id="GO:0006633">
    <property type="term" value="P:fatty acid biosynthetic process"/>
    <property type="evidence" value="ECO:0007669"/>
    <property type="project" value="TreeGrafter"/>
</dbReference>
<dbReference type="AlphaFoldDB" id="A0A918E3H0"/>